<dbReference type="SUPFAM" id="SSF53850">
    <property type="entry name" value="Periplasmic binding protein-like II"/>
    <property type="match status" value="1"/>
</dbReference>
<feature type="signal peptide" evidence="1">
    <location>
        <begin position="1"/>
        <end position="22"/>
    </location>
</feature>
<reference evidence="2" key="2">
    <citation type="submission" date="2021-04" db="EMBL/GenBank/DDBJ databases">
        <authorList>
            <person name="Gilroy R."/>
        </authorList>
    </citation>
    <scope>NUCLEOTIDE SEQUENCE</scope>
    <source>
        <strain evidence="2">811</strain>
    </source>
</reference>
<dbReference type="InterPro" id="IPR050490">
    <property type="entry name" value="Bact_solute-bd_prot1"/>
</dbReference>
<dbReference type="Gene3D" id="3.40.190.10">
    <property type="entry name" value="Periplasmic binding protein-like II"/>
    <property type="match status" value="1"/>
</dbReference>
<keyword evidence="1" id="KW-0732">Signal</keyword>
<organism evidence="2 3">
    <name type="scientific">Candidatus Borkfalkia faecipullorum</name>
    <dbReference type="NCBI Taxonomy" id="2838510"/>
    <lineage>
        <taxon>Bacteria</taxon>
        <taxon>Bacillati</taxon>
        <taxon>Bacillota</taxon>
        <taxon>Clostridia</taxon>
        <taxon>Christensenellales</taxon>
        <taxon>Christensenellaceae</taxon>
        <taxon>Candidatus Borkfalkia</taxon>
    </lineage>
</organism>
<protein>
    <submittedName>
        <fullName evidence="2">ABC transporter substrate-binding protein</fullName>
    </submittedName>
</protein>
<proteinExistence type="predicted"/>
<comment type="caution">
    <text evidence="2">The sequence shown here is derived from an EMBL/GenBank/DDBJ whole genome shotgun (WGS) entry which is preliminary data.</text>
</comment>
<dbReference type="EMBL" id="DXFX01000094">
    <property type="protein sequence ID" value="HIX08258.1"/>
    <property type="molecule type" value="Genomic_DNA"/>
</dbReference>
<sequence length="534" mass="60689">MTKKRVAVLLAFALLSFSLLFAGCNRRDNSVETLEIYVANFGYGYEWLQPLMDDFAKQDWVKEKYPNLKFEEVSKNSERTYAVDQIKSGKTTVDLFISCSSGADSFESKDSKGNPYFEDLTDVYESEVPGEGVLFKDKMQDEFLTMSTYETYGGEYTYFCVPWVTGMQGMVYNRTMFEEYGWEVPNTTDDLLVLCDEIVADGEVPFIFTSKENYWTCMMFLLWWGQYEGADNYANFYQGLVCTNPDAPEDEREYDYSNEVFAQMGRLRSLETISSLIHADNPKNYCHENVNTLQFTQAQSKFLTREGAMMPNGDWLEAEMRKVSTSGAITDVFTFMKTPVISSIIEKCTTIPDNDTLSKVIDAIDAGEESYGQVSAEDFAKVKEARKIVLPVGNHTIMIPAYATAKEVAKDFVRYLATDGANNVFMEYSNGASMPFNYDVETEDPELYNSLAQIQKDRISLCKGATYLLNENTYKTVYYGGIARVSQGRTVVEALFTAQNEKDRMSAREIYDAEIAYWDDVRFANVLTNSGITN</sequence>
<name>A0A9D2AFU4_9FIRM</name>
<dbReference type="PROSITE" id="PS51257">
    <property type="entry name" value="PROKAR_LIPOPROTEIN"/>
    <property type="match status" value="1"/>
</dbReference>
<evidence type="ECO:0000313" key="2">
    <source>
        <dbReference type="EMBL" id="HIX08258.1"/>
    </source>
</evidence>
<dbReference type="AlphaFoldDB" id="A0A9D2AFU4"/>
<feature type="chain" id="PRO_5038866554" evidence="1">
    <location>
        <begin position="23"/>
        <end position="534"/>
    </location>
</feature>
<dbReference type="Pfam" id="PF01547">
    <property type="entry name" value="SBP_bac_1"/>
    <property type="match status" value="1"/>
</dbReference>
<dbReference type="Proteomes" id="UP000824204">
    <property type="component" value="Unassembled WGS sequence"/>
</dbReference>
<dbReference type="InterPro" id="IPR006059">
    <property type="entry name" value="SBP"/>
</dbReference>
<gene>
    <name evidence="2" type="ORF">H9741_07305</name>
</gene>
<accession>A0A9D2AFU4</accession>
<evidence type="ECO:0000313" key="3">
    <source>
        <dbReference type="Proteomes" id="UP000824204"/>
    </source>
</evidence>
<reference evidence="2" key="1">
    <citation type="journal article" date="2021" name="PeerJ">
        <title>Extensive microbial diversity within the chicken gut microbiome revealed by metagenomics and culture.</title>
        <authorList>
            <person name="Gilroy R."/>
            <person name="Ravi A."/>
            <person name="Getino M."/>
            <person name="Pursley I."/>
            <person name="Horton D.L."/>
            <person name="Alikhan N.F."/>
            <person name="Baker D."/>
            <person name="Gharbi K."/>
            <person name="Hall N."/>
            <person name="Watson M."/>
            <person name="Adriaenssens E.M."/>
            <person name="Foster-Nyarko E."/>
            <person name="Jarju S."/>
            <person name="Secka A."/>
            <person name="Antonio M."/>
            <person name="Oren A."/>
            <person name="Chaudhuri R.R."/>
            <person name="La Ragione R."/>
            <person name="Hildebrand F."/>
            <person name="Pallen M.J."/>
        </authorList>
    </citation>
    <scope>NUCLEOTIDE SEQUENCE</scope>
    <source>
        <strain evidence="2">811</strain>
    </source>
</reference>
<evidence type="ECO:0000256" key="1">
    <source>
        <dbReference type="SAM" id="SignalP"/>
    </source>
</evidence>
<dbReference type="PANTHER" id="PTHR43649">
    <property type="entry name" value="ARABINOSE-BINDING PROTEIN-RELATED"/>
    <property type="match status" value="1"/>
</dbReference>